<name>A0A1E5CE93_9GAMM</name>
<keyword evidence="2" id="KW-1185">Reference proteome</keyword>
<organism evidence="1 2">
    <name type="scientific">Enterovibrio norvegicus FF-454</name>
    <dbReference type="NCBI Taxonomy" id="1185651"/>
    <lineage>
        <taxon>Bacteria</taxon>
        <taxon>Pseudomonadati</taxon>
        <taxon>Pseudomonadota</taxon>
        <taxon>Gammaproteobacteria</taxon>
        <taxon>Vibrionales</taxon>
        <taxon>Vibrionaceae</taxon>
        <taxon>Enterovibrio</taxon>
    </lineage>
</organism>
<dbReference type="EMBL" id="AJWN02000014">
    <property type="protein sequence ID" value="OEE63821.1"/>
    <property type="molecule type" value="Genomic_DNA"/>
</dbReference>
<comment type="caution">
    <text evidence="1">The sequence shown here is derived from an EMBL/GenBank/DDBJ whole genome shotgun (WGS) entry which is preliminary data.</text>
</comment>
<dbReference type="AlphaFoldDB" id="A0A1E5CE93"/>
<evidence type="ECO:0000313" key="2">
    <source>
        <dbReference type="Proteomes" id="UP000095039"/>
    </source>
</evidence>
<evidence type="ECO:0000313" key="1">
    <source>
        <dbReference type="EMBL" id="OEE63821.1"/>
    </source>
</evidence>
<evidence type="ECO:0008006" key="3">
    <source>
        <dbReference type="Google" id="ProtNLM"/>
    </source>
</evidence>
<dbReference type="Pfam" id="PF10679">
    <property type="entry name" value="DUF2491"/>
    <property type="match status" value="1"/>
</dbReference>
<sequence length="211" mass="23673">MFSWLKKNKVTPPPEDGAPEVLGLRLGGAIELDDLKFRLMEPVLTIEQASRTQIIKAVGEVKLDAHTRLLRFYTDDDGYFQVLQSGTSDADVSEVKLFYFYESKPVDTDAAWNDWINNKIVQPHWELDGMTYEKVWDNTQPVAMTEKTWAEDGSTSTTDQFIMVYEREAGEDIFESLLVSGEEIISGGRAEHAVVLSTGIQLSPTDFTVAG</sequence>
<reference evidence="1 2" key="1">
    <citation type="journal article" date="2012" name="Science">
        <title>Ecological populations of bacteria act as socially cohesive units of antibiotic production and resistance.</title>
        <authorList>
            <person name="Cordero O.X."/>
            <person name="Wildschutte H."/>
            <person name="Kirkup B."/>
            <person name="Proehl S."/>
            <person name="Ngo L."/>
            <person name="Hussain F."/>
            <person name="Le Roux F."/>
            <person name="Mincer T."/>
            <person name="Polz M.F."/>
        </authorList>
    </citation>
    <scope>NUCLEOTIDE SEQUENCE [LARGE SCALE GENOMIC DNA]</scope>
    <source>
        <strain evidence="1 2">FF-454</strain>
    </source>
</reference>
<dbReference type="RefSeq" id="WP_016958099.1">
    <property type="nucleotide sequence ID" value="NZ_AJWN02000014.1"/>
</dbReference>
<protein>
    <recommendedName>
        <fullName evidence="3">DUF2491 domain-containing protein</fullName>
    </recommendedName>
</protein>
<dbReference type="InterPro" id="IPR019621">
    <property type="entry name" value="DUF2491"/>
</dbReference>
<dbReference type="Proteomes" id="UP000095039">
    <property type="component" value="Unassembled WGS sequence"/>
</dbReference>
<gene>
    <name evidence="1" type="ORF">A1OK_18605</name>
</gene>
<proteinExistence type="predicted"/>
<accession>A0A1E5CE93</accession>